<keyword evidence="3" id="KW-1185">Reference proteome</keyword>
<dbReference type="AlphaFoldDB" id="A0A2S7UXK1"/>
<dbReference type="RefSeq" id="WP_105053172.1">
    <property type="nucleotide sequence ID" value="NZ_BMYG01000001.1"/>
</dbReference>
<evidence type="ECO:0000256" key="1">
    <source>
        <dbReference type="SAM" id="SignalP"/>
    </source>
</evidence>
<protein>
    <recommendedName>
        <fullName evidence="4">Outer membrane protein beta-barrel domain-containing protein</fullName>
    </recommendedName>
</protein>
<organism evidence="2 3">
    <name type="scientific">Psychrosphaera saromensis</name>
    <dbReference type="NCBI Taxonomy" id="716813"/>
    <lineage>
        <taxon>Bacteria</taxon>
        <taxon>Pseudomonadati</taxon>
        <taxon>Pseudomonadota</taxon>
        <taxon>Gammaproteobacteria</taxon>
        <taxon>Alteromonadales</taxon>
        <taxon>Pseudoalteromonadaceae</taxon>
        <taxon>Psychrosphaera</taxon>
    </lineage>
</organism>
<evidence type="ECO:0008006" key="4">
    <source>
        <dbReference type="Google" id="ProtNLM"/>
    </source>
</evidence>
<reference evidence="2 3" key="1">
    <citation type="submission" date="2016-12" db="EMBL/GenBank/DDBJ databases">
        <title>Diversity of luminous bacteria.</title>
        <authorList>
            <person name="Yoshizawa S."/>
            <person name="Kogure K."/>
        </authorList>
    </citation>
    <scope>NUCLEOTIDE SEQUENCE [LARGE SCALE GENOMIC DNA]</scope>
    <source>
        <strain evidence="2 3">SA4-48</strain>
    </source>
</reference>
<evidence type="ECO:0000313" key="2">
    <source>
        <dbReference type="EMBL" id="PQJ54653.1"/>
    </source>
</evidence>
<proteinExistence type="predicted"/>
<dbReference type="EMBL" id="MSCH01000003">
    <property type="protein sequence ID" value="PQJ54653.1"/>
    <property type="molecule type" value="Genomic_DNA"/>
</dbReference>
<feature type="signal peptide" evidence="1">
    <location>
        <begin position="1"/>
        <end position="20"/>
    </location>
</feature>
<accession>A0A2S7UXK1</accession>
<evidence type="ECO:0000313" key="3">
    <source>
        <dbReference type="Proteomes" id="UP000239007"/>
    </source>
</evidence>
<gene>
    <name evidence="2" type="ORF">BTO11_14020</name>
</gene>
<name>A0A2S7UXK1_9GAMM</name>
<sequence length="222" mass="24835">MMKKIIATSLLIFTAAGVQAKSTDQIGFMSDYLFRGITQTDHGFAAYAQTKKTTGNGYGKISFINIDAPDNAEGIPVQMDVSFGYNSKFDGFNIDLEVITYNYLIDSRSDETEFKIGTSLTHSLDIALYRGIKNKTLYAEIVYEKFLTNRLYLDAHVGYATQDDSDDSALDARVELGRDFPEFYGIDIYVAADFITDTTPYGNNSDQDDSEVSYVFGVRKNF</sequence>
<comment type="caution">
    <text evidence="2">The sequence shown here is derived from an EMBL/GenBank/DDBJ whole genome shotgun (WGS) entry which is preliminary data.</text>
</comment>
<feature type="chain" id="PRO_5015717252" description="Outer membrane protein beta-barrel domain-containing protein" evidence="1">
    <location>
        <begin position="21"/>
        <end position="222"/>
    </location>
</feature>
<dbReference type="Proteomes" id="UP000239007">
    <property type="component" value="Unassembled WGS sequence"/>
</dbReference>
<keyword evidence="1" id="KW-0732">Signal</keyword>